<name>A0A6J2YY78_SITOR</name>
<evidence type="ECO:0000313" key="2">
    <source>
        <dbReference type="RefSeq" id="XP_030768189.1"/>
    </source>
</evidence>
<dbReference type="GeneID" id="115891767"/>
<keyword evidence="1" id="KW-1185">Reference proteome</keyword>
<protein>
    <submittedName>
        <fullName evidence="2">Uncharacterized protein LOC115891767</fullName>
    </submittedName>
</protein>
<dbReference type="RefSeq" id="XP_030768189.1">
    <property type="nucleotide sequence ID" value="XM_030912329.1"/>
</dbReference>
<organism evidence="1 2">
    <name type="scientific">Sitophilus oryzae</name>
    <name type="common">Rice weevil</name>
    <name type="synonym">Curculio oryzae</name>
    <dbReference type="NCBI Taxonomy" id="7048"/>
    <lineage>
        <taxon>Eukaryota</taxon>
        <taxon>Metazoa</taxon>
        <taxon>Ecdysozoa</taxon>
        <taxon>Arthropoda</taxon>
        <taxon>Hexapoda</taxon>
        <taxon>Insecta</taxon>
        <taxon>Pterygota</taxon>
        <taxon>Neoptera</taxon>
        <taxon>Endopterygota</taxon>
        <taxon>Coleoptera</taxon>
        <taxon>Polyphaga</taxon>
        <taxon>Cucujiformia</taxon>
        <taxon>Curculionidae</taxon>
        <taxon>Dryophthorinae</taxon>
        <taxon>Sitophilus</taxon>
    </lineage>
</organism>
<sequence length="167" mass="18637">MEGKGSLKSLQKLYPLEIRDLDGSITKDDLIEAVKSTTGNSSLNVRIYSLREGIRGMQIAVIGVPANATDQLLKKGKIEVGWVKCCIREKTTVQQCYKCLGYGHEAVNCKGISREGHMSRNCQNESFCIICHEAKEKDTGHKLGSLKCPAYIEELKKRKEDDKIFAN</sequence>
<gene>
    <name evidence="2" type="primary">LOC115891767</name>
</gene>
<dbReference type="KEGG" id="soy:115891767"/>
<accession>A0A6J2YY78</accession>
<dbReference type="InParanoid" id="A0A6J2YY78"/>
<evidence type="ECO:0000313" key="1">
    <source>
        <dbReference type="Proteomes" id="UP000504635"/>
    </source>
</evidence>
<dbReference type="Proteomes" id="UP000504635">
    <property type="component" value="Unplaced"/>
</dbReference>
<reference evidence="2" key="1">
    <citation type="submission" date="2025-08" db="UniProtKB">
        <authorList>
            <consortium name="RefSeq"/>
        </authorList>
    </citation>
    <scope>IDENTIFICATION</scope>
    <source>
        <tissue evidence="2">Gonads</tissue>
    </source>
</reference>
<proteinExistence type="predicted"/>
<dbReference type="AlphaFoldDB" id="A0A6J2YY78"/>
<dbReference type="OrthoDB" id="6782564at2759"/>